<comment type="caution">
    <text evidence="1">The sequence shown here is derived from an EMBL/GenBank/DDBJ whole genome shotgun (WGS) entry which is preliminary data.</text>
</comment>
<name>A0A084J8R8_9CLOT</name>
<evidence type="ECO:0000313" key="2">
    <source>
        <dbReference type="EMBL" id="MBE6060232.1"/>
    </source>
</evidence>
<dbReference type="Proteomes" id="UP000028542">
    <property type="component" value="Unassembled WGS sequence"/>
</dbReference>
<reference evidence="2" key="2">
    <citation type="submission" date="2019-04" db="EMBL/GenBank/DDBJ databases">
        <title>Evolution of Biomass-Degrading Anaerobic Consortia Revealed by Metagenomics.</title>
        <authorList>
            <person name="Peng X."/>
        </authorList>
    </citation>
    <scope>NUCLEOTIDE SEQUENCE</scope>
    <source>
        <strain evidence="2">SIG254</strain>
    </source>
</reference>
<dbReference type="EMBL" id="SVCM01000095">
    <property type="protein sequence ID" value="MBE6060232.1"/>
    <property type="molecule type" value="Genomic_DNA"/>
</dbReference>
<evidence type="ECO:0000313" key="1">
    <source>
        <dbReference type="EMBL" id="KEZ85352.1"/>
    </source>
</evidence>
<dbReference type="SUPFAM" id="SSF46785">
    <property type="entry name" value="Winged helix' DNA-binding domain"/>
    <property type="match status" value="1"/>
</dbReference>
<dbReference type="InterPro" id="IPR036388">
    <property type="entry name" value="WH-like_DNA-bd_sf"/>
</dbReference>
<dbReference type="EMBL" id="JPMD01000038">
    <property type="protein sequence ID" value="KEZ85352.1"/>
    <property type="molecule type" value="Genomic_DNA"/>
</dbReference>
<organism evidence="1 3">
    <name type="scientific">Clostridium sulfidigenes</name>
    <dbReference type="NCBI Taxonomy" id="318464"/>
    <lineage>
        <taxon>Bacteria</taxon>
        <taxon>Bacillati</taxon>
        <taxon>Bacillota</taxon>
        <taxon>Clostridia</taxon>
        <taxon>Eubacteriales</taxon>
        <taxon>Clostridiaceae</taxon>
        <taxon>Clostridium</taxon>
    </lineage>
</organism>
<gene>
    <name evidence="2" type="ORF">E7215_08680</name>
    <name evidence="1" type="ORF">IO99_15680</name>
</gene>
<protein>
    <recommendedName>
        <fullName evidence="4">DNA-binding protein</fullName>
    </recommendedName>
</protein>
<dbReference type="Proteomes" id="UP000768462">
    <property type="component" value="Unassembled WGS sequence"/>
</dbReference>
<dbReference type="AlphaFoldDB" id="A0A084J8R8"/>
<dbReference type="eggNOG" id="ENOG5032YVG">
    <property type="taxonomic scope" value="Bacteria"/>
</dbReference>
<sequence length="88" mass="9962">MKPLNYAILKYFTKINEACADDVINALKGEYGNFKALKKKAVITALMTAEANGLIEETRFELDKNGELRVYYRAHEDGAATINKYIKD</sequence>
<keyword evidence="3" id="KW-1185">Reference proteome</keyword>
<dbReference type="RefSeq" id="WP_035134846.1">
    <property type="nucleotide sequence ID" value="NZ_JBQHQR010000012.1"/>
</dbReference>
<dbReference type="InterPro" id="IPR036390">
    <property type="entry name" value="WH_DNA-bd_sf"/>
</dbReference>
<evidence type="ECO:0000313" key="3">
    <source>
        <dbReference type="Proteomes" id="UP000028542"/>
    </source>
</evidence>
<proteinExistence type="predicted"/>
<evidence type="ECO:0008006" key="4">
    <source>
        <dbReference type="Google" id="ProtNLM"/>
    </source>
</evidence>
<accession>A0A084J8R8</accession>
<dbReference type="Gene3D" id="1.10.10.10">
    <property type="entry name" value="Winged helix-like DNA-binding domain superfamily/Winged helix DNA-binding domain"/>
    <property type="match status" value="1"/>
</dbReference>
<dbReference type="STRING" id="318464.IO99_15680"/>
<reference evidence="1 3" key="1">
    <citation type="submission" date="2014-07" db="EMBL/GenBank/DDBJ databases">
        <title>Draft genome of Clostridium sulfidigenes 113A isolated from sediments associated with methane hydrate from Krishna Godavari basin.</title>
        <authorList>
            <person name="Honkalas V.S."/>
            <person name="Dabir A.P."/>
            <person name="Arora P."/>
            <person name="Dhakephalkar P.K."/>
        </authorList>
    </citation>
    <scope>NUCLEOTIDE SEQUENCE [LARGE SCALE GENOMIC DNA]</scope>
    <source>
        <strain evidence="1 3">113A</strain>
    </source>
</reference>